<organism evidence="2 4">
    <name type="scientific">Hyunsoonleella aquatilis</name>
    <dbReference type="NCBI Taxonomy" id="2762758"/>
    <lineage>
        <taxon>Bacteria</taxon>
        <taxon>Pseudomonadati</taxon>
        <taxon>Bacteroidota</taxon>
        <taxon>Flavobacteriia</taxon>
        <taxon>Flavobacteriales</taxon>
        <taxon>Flavobacteriaceae</taxon>
    </lineage>
</organism>
<feature type="transmembrane region" description="Helical" evidence="1">
    <location>
        <begin position="41"/>
        <end position="60"/>
    </location>
</feature>
<keyword evidence="1" id="KW-1133">Transmembrane helix</keyword>
<evidence type="ECO:0000313" key="4">
    <source>
        <dbReference type="Proteomes" id="UP000656244"/>
    </source>
</evidence>
<feature type="transmembrane region" description="Helical" evidence="1">
    <location>
        <begin position="103"/>
        <end position="125"/>
    </location>
</feature>
<reference evidence="2" key="1">
    <citation type="submission" date="2020-08" db="EMBL/GenBank/DDBJ databases">
        <title>Hyunsoonleella sp. strain SJ7 genome sequencing and assembly.</title>
        <authorList>
            <person name="Kim I."/>
        </authorList>
    </citation>
    <scope>NUCLEOTIDE SEQUENCE</scope>
    <source>
        <strain evidence="2">SJ7</strain>
    </source>
</reference>
<protein>
    <submittedName>
        <fullName evidence="2">Uncharacterized protein</fullName>
    </submittedName>
</protein>
<sequence length="250" mass="28756">MKHFKKISFLALVLGWIGQIITHIIWSNLRYENASGGDTGVVIFWSSFFLLIYYGLFILLPRKRIAKLAESIEILNFTLLSGIYALIGFTVLIGWGFLISDNFYGVFLDAFVCGLIFGLTFHLIWNKKRNELKQIHLIPILTLPVLFLFIYLYAFPKLLPSLAYNAVPQYVRHDILKNTIPKFKIGDELSELQKALPGEFEFEECYGNRGAMLENFQYVIEVNCCKIVRIEYGPRQKTGYTMGGKRKPCS</sequence>
<name>A0A923H9W3_9FLAO</name>
<dbReference type="AlphaFoldDB" id="A0A923H9W3"/>
<feature type="transmembrane region" description="Helical" evidence="1">
    <location>
        <begin position="7"/>
        <end position="29"/>
    </location>
</feature>
<dbReference type="RefSeq" id="WP_186563995.1">
    <property type="nucleotide sequence ID" value="NZ_JACNMF010000008.1"/>
</dbReference>
<dbReference type="EMBL" id="JACNMF010000008">
    <property type="protein sequence ID" value="MBC3760022.1"/>
    <property type="molecule type" value="Genomic_DNA"/>
</dbReference>
<evidence type="ECO:0000313" key="2">
    <source>
        <dbReference type="EMBL" id="MBC3760021.1"/>
    </source>
</evidence>
<accession>A0A923H9W3</accession>
<keyword evidence="1" id="KW-0812">Transmembrane</keyword>
<keyword evidence="1" id="KW-0472">Membrane</keyword>
<comment type="caution">
    <text evidence="2">The sequence shown here is derived from an EMBL/GenBank/DDBJ whole genome shotgun (WGS) entry which is preliminary data.</text>
</comment>
<dbReference type="EMBL" id="JACNMF010000008">
    <property type="protein sequence ID" value="MBC3760021.1"/>
    <property type="molecule type" value="Genomic_DNA"/>
</dbReference>
<feature type="transmembrane region" description="Helical" evidence="1">
    <location>
        <begin position="137"/>
        <end position="155"/>
    </location>
</feature>
<evidence type="ECO:0000313" key="3">
    <source>
        <dbReference type="EMBL" id="MBC3760022.1"/>
    </source>
</evidence>
<gene>
    <name evidence="2" type="ORF">H7U19_16535</name>
    <name evidence="3" type="ORF">H7U19_16540</name>
</gene>
<proteinExistence type="predicted"/>
<dbReference type="Proteomes" id="UP000656244">
    <property type="component" value="Unassembled WGS sequence"/>
</dbReference>
<evidence type="ECO:0000256" key="1">
    <source>
        <dbReference type="SAM" id="Phobius"/>
    </source>
</evidence>
<feature type="transmembrane region" description="Helical" evidence="1">
    <location>
        <begin position="72"/>
        <end position="97"/>
    </location>
</feature>
<keyword evidence="4" id="KW-1185">Reference proteome</keyword>